<dbReference type="InterPro" id="IPR036779">
    <property type="entry name" value="LysM_dom_sf"/>
</dbReference>
<dbReference type="CDD" id="cd00118">
    <property type="entry name" value="LysM"/>
    <property type="match status" value="1"/>
</dbReference>
<reference evidence="4 5" key="1">
    <citation type="submission" date="2019-06" db="EMBL/GenBank/DDBJ databases">
        <title>Sequencing the genomes of 1000 actinobacteria strains.</title>
        <authorList>
            <person name="Klenk H.-P."/>
        </authorList>
    </citation>
    <scope>NUCLEOTIDE SEQUENCE [LARGE SCALE GENOMIC DNA]</scope>
    <source>
        <strain evidence="4 5">DSM 12335</strain>
    </source>
</reference>
<evidence type="ECO:0000259" key="3">
    <source>
        <dbReference type="PROSITE" id="PS51782"/>
    </source>
</evidence>
<evidence type="ECO:0000313" key="5">
    <source>
        <dbReference type="Proteomes" id="UP000319516"/>
    </source>
</evidence>
<feature type="region of interest" description="Disordered" evidence="1">
    <location>
        <begin position="136"/>
        <end position="184"/>
    </location>
</feature>
<dbReference type="SMART" id="SM00257">
    <property type="entry name" value="LysM"/>
    <property type="match status" value="1"/>
</dbReference>
<feature type="transmembrane region" description="Helical" evidence="2">
    <location>
        <begin position="107"/>
        <end position="125"/>
    </location>
</feature>
<dbReference type="PANTHER" id="PTHR34700">
    <property type="entry name" value="POTASSIUM BINDING PROTEIN KBP"/>
    <property type="match status" value="1"/>
</dbReference>
<evidence type="ECO:0000256" key="2">
    <source>
        <dbReference type="SAM" id="Phobius"/>
    </source>
</evidence>
<sequence length="277" mass="27835">MKVTASAPIPVPTSRRAGLLGGAAGLLAAAGALAVGRAQVGWWLDLVTGSAPPQPVATGIEHLAGTAGALLLGWLAVLLLLGAALVTRGRALRPVRRLGRLVAPRSAARVAALLLAVAVAGPTAAHASTALESPAVTATATAPAPAPAPVPDWRTGPADTSLGRGGDTDGRPAPQPGWQPPEPAHRADVRLLVGGGPRTTGSGTPDVSERVVVRSGDTLWSIAARHLGPEATPEDVAAEWPRWHAANRDVIGPDPDLIRPGQVLVAPSAHVPHGAAS</sequence>
<evidence type="ECO:0000256" key="1">
    <source>
        <dbReference type="SAM" id="MobiDB-lite"/>
    </source>
</evidence>
<name>A0A542YQL7_9MICO</name>
<keyword evidence="2" id="KW-0812">Transmembrane</keyword>
<feature type="domain" description="LysM" evidence="3">
    <location>
        <begin position="209"/>
        <end position="266"/>
    </location>
</feature>
<dbReference type="PROSITE" id="PS51782">
    <property type="entry name" value="LYSM"/>
    <property type="match status" value="1"/>
</dbReference>
<comment type="caution">
    <text evidence="4">The sequence shown here is derived from an EMBL/GenBank/DDBJ whole genome shotgun (WGS) entry which is preliminary data.</text>
</comment>
<feature type="transmembrane region" description="Helical" evidence="2">
    <location>
        <begin position="62"/>
        <end position="86"/>
    </location>
</feature>
<dbReference type="Gene3D" id="3.10.350.10">
    <property type="entry name" value="LysM domain"/>
    <property type="match status" value="1"/>
</dbReference>
<feature type="compositionally biased region" description="Pro residues" evidence="1">
    <location>
        <begin position="173"/>
        <end position="182"/>
    </location>
</feature>
<keyword evidence="2" id="KW-1133">Transmembrane helix</keyword>
<gene>
    <name evidence="4" type="ORF">FB467_1452</name>
</gene>
<proteinExistence type="predicted"/>
<dbReference type="Proteomes" id="UP000319516">
    <property type="component" value="Unassembled WGS sequence"/>
</dbReference>
<dbReference type="AlphaFoldDB" id="A0A542YQL7"/>
<organism evidence="4 5">
    <name type="scientific">Ornithinicoccus hortensis</name>
    <dbReference type="NCBI Taxonomy" id="82346"/>
    <lineage>
        <taxon>Bacteria</taxon>
        <taxon>Bacillati</taxon>
        <taxon>Actinomycetota</taxon>
        <taxon>Actinomycetes</taxon>
        <taxon>Micrococcales</taxon>
        <taxon>Intrasporangiaceae</taxon>
        <taxon>Ornithinicoccus</taxon>
    </lineage>
</organism>
<dbReference type="RefSeq" id="WP_211350570.1">
    <property type="nucleotide sequence ID" value="NZ_BAAAIK010000004.1"/>
</dbReference>
<dbReference type="InterPro" id="IPR052196">
    <property type="entry name" value="Bact_Kbp"/>
</dbReference>
<keyword evidence="2" id="KW-0472">Membrane</keyword>
<dbReference type="Pfam" id="PF01476">
    <property type="entry name" value="LysM"/>
    <property type="match status" value="1"/>
</dbReference>
<accession>A0A542YQL7</accession>
<protein>
    <submittedName>
        <fullName evidence="4">LysM domain-containing protein</fullName>
    </submittedName>
</protein>
<keyword evidence="5" id="KW-1185">Reference proteome</keyword>
<dbReference type="EMBL" id="VFOP01000001">
    <property type="protein sequence ID" value="TQL50347.1"/>
    <property type="molecule type" value="Genomic_DNA"/>
</dbReference>
<evidence type="ECO:0000313" key="4">
    <source>
        <dbReference type="EMBL" id="TQL50347.1"/>
    </source>
</evidence>
<dbReference type="InterPro" id="IPR018392">
    <property type="entry name" value="LysM"/>
</dbReference>
<dbReference type="PANTHER" id="PTHR34700:SF4">
    <property type="entry name" value="PHAGE-LIKE ELEMENT PBSX PROTEIN XKDP"/>
    <property type="match status" value="1"/>
</dbReference>